<feature type="chain" id="PRO_5033028810" evidence="3">
    <location>
        <begin position="22"/>
        <end position="828"/>
    </location>
</feature>
<keyword evidence="5" id="KW-1185">Reference proteome</keyword>
<accession>A0A835YB57</accession>
<dbReference type="AlphaFoldDB" id="A0A835YB57"/>
<dbReference type="Proteomes" id="UP000612055">
    <property type="component" value="Unassembled WGS sequence"/>
</dbReference>
<keyword evidence="2" id="KW-1133">Transmembrane helix</keyword>
<sequence length="828" mass="89046">MGAIGFAAVSFAALALTFSDAEFSSDARTTLTSASMSYTDAAGHSQAFADAVSMPDSIGYMTGWMQNLVASSETRFPKDDGLLYVAEGLEVKHMFWIGVTSPLPTCKGPAAVVVPETRPCRPQPLLTDVAAKLQAATNLTFSLASSNTVWRSWYQPIITTRLWSNGEPRANAAAALAALASADALAIAANQLVETDIYIMVKDVYDRESYAMFRLMAWMATDDPYDTPKVVTGHRAVRSAQTLPLPTKLSPVAHALTIIFFIWCGFRLFLEVMEALLHRALLGSVWRYFSFLNCLELAMLLVVTVSASMRYSLVASNSELLGRATQLGWAAMDPAADAELSQLYENGITLYILWYTWLAPTAVLAIMVFRHLNVHAGVGVFTELLSIAATPLKDLGLVIIYIIILCATINYLFFILVGSNLDLRTWGESFLTTILLALGYYDYNAFTVNNIAFSTWTPIAAFMFVLMALALVIIAQNVILAIIGVAYDKATELVRPTSGSFAWFVAKVYFFHLVWLYYWVISGFSKDGARERFMSSAWQRWSREHARAYALTCLPEMELVFTYFCDPGTLMLRRVPALEAAAAKRAAAAQAAAGGAGAGGSRRFSEGGEDDGDVEEGGGKAVRAPDAPLDVEATLDDALLREVLRRVEAQPGLLTLLWGPFGPVWHCWQTGGPSMSLLHSTISDLYLKPGADTAATSRFGSDLGSGSGRLDGASGQEFIGGEAGAGSADGRGEGGEGSSGLPSVFDSSGGMFGRGRRRQEQMAVLYGEVKRVEALLQAVLEHQAAQQQLLQQLVGGGGGGGAGGGMLGGGSMQDARQAREAPLRESES</sequence>
<evidence type="ECO:0000256" key="2">
    <source>
        <dbReference type="SAM" id="Phobius"/>
    </source>
</evidence>
<feature type="region of interest" description="Disordered" evidence="1">
    <location>
        <begin position="595"/>
        <end position="627"/>
    </location>
</feature>
<feature type="region of interest" description="Disordered" evidence="1">
    <location>
        <begin position="698"/>
        <end position="753"/>
    </location>
</feature>
<feature type="region of interest" description="Disordered" evidence="1">
    <location>
        <begin position="801"/>
        <end position="828"/>
    </location>
</feature>
<evidence type="ECO:0000256" key="3">
    <source>
        <dbReference type="SAM" id="SignalP"/>
    </source>
</evidence>
<reference evidence="4" key="1">
    <citation type="journal article" date="2020" name="bioRxiv">
        <title>Comparative genomics of Chlamydomonas.</title>
        <authorList>
            <person name="Craig R.J."/>
            <person name="Hasan A.R."/>
            <person name="Ness R.W."/>
            <person name="Keightley P.D."/>
        </authorList>
    </citation>
    <scope>NUCLEOTIDE SEQUENCE</scope>
    <source>
        <strain evidence="4">CCAP 11/70</strain>
    </source>
</reference>
<name>A0A835YB57_9CHLO</name>
<feature type="compositionally biased region" description="Basic and acidic residues" evidence="1">
    <location>
        <begin position="816"/>
        <end position="828"/>
    </location>
</feature>
<keyword evidence="3" id="KW-0732">Signal</keyword>
<feature type="transmembrane region" description="Helical" evidence="2">
    <location>
        <begin position="461"/>
        <end position="487"/>
    </location>
</feature>
<keyword evidence="2" id="KW-0812">Transmembrane</keyword>
<gene>
    <name evidence="4" type="ORF">HYH03_002970</name>
</gene>
<evidence type="ECO:0000313" key="5">
    <source>
        <dbReference type="Proteomes" id="UP000612055"/>
    </source>
</evidence>
<feature type="transmembrane region" description="Helical" evidence="2">
    <location>
        <begin position="425"/>
        <end position="441"/>
    </location>
</feature>
<proteinExistence type="predicted"/>
<feature type="signal peptide" evidence="3">
    <location>
        <begin position="1"/>
        <end position="21"/>
    </location>
</feature>
<feature type="transmembrane region" description="Helical" evidence="2">
    <location>
        <begin position="499"/>
        <end position="520"/>
    </location>
</feature>
<feature type="transmembrane region" description="Helical" evidence="2">
    <location>
        <begin position="348"/>
        <end position="369"/>
    </location>
</feature>
<feature type="transmembrane region" description="Helical" evidence="2">
    <location>
        <begin position="398"/>
        <end position="418"/>
    </location>
</feature>
<feature type="compositionally biased region" description="Acidic residues" evidence="1">
    <location>
        <begin position="607"/>
        <end position="616"/>
    </location>
</feature>
<comment type="caution">
    <text evidence="4">The sequence shown here is derived from an EMBL/GenBank/DDBJ whole genome shotgun (WGS) entry which is preliminary data.</text>
</comment>
<protein>
    <submittedName>
        <fullName evidence="4">Uncharacterized protein</fullName>
    </submittedName>
</protein>
<evidence type="ECO:0000313" key="4">
    <source>
        <dbReference type="EMBL" id="KAG2499396.1"/>
    </source>
</evidence>
<feature type="transmembrane region" description="Helical" evidence="2">
    <location>
        <begin position="291"/>
        <end position="313"/>
    </location>
</feature>
<organism evidence="4 5">
    <name type="scientific">Edaphochlamys debaryana</name>
    <dbReference type="NCBI Taxonomy" id="47281"/>
    <lineage>
        <taxon>Eukaryota</taxon>
        <taxon>Viridiplantae</taxon>
        <taxon>Chlorophyta</taxon>
        <taxon>core chlorophytes</taxon>
        <taxon>Chlorophyceae</taxon>
        <taxon>CS clade</taxon>
        <taxon>Chlamydomonadales</taxon>
        <taxon>Chlamydomonadales incertae sedis</taxon>
        <taxon>Edaphochlamys</taxon>
    </lineage>
</organism>
<feature type="compositionally biased region" description="Gly residues" evidence="1">
    <location>
        <begin position="801"/>
        <end position="811"/>
    </location>
</feature>
<feature type="transmembrane region" description="Helical" evidence="2">
    <location>
        <begin position="252"/>
        <end position="270"/>
    </location>
</feature>
<keyword evidence="2" id="KW-0472">Membrane</keyword>
<dbReference type="EMBL" id="JAEHOE010000007">
    <property type="protein sequence ID" value="KAG2499396.1"/>
    <property type="molecule type" value="Genomic_DNA"/>
</dbReference>
<evidence type="ECO:0000256" key="1">
    <source>
        <dbReference type="SAM" id="MobiDB-lite"/>
    </source>
</evidence>